<evidence type="ECO:0000256" key="15">
    <source>
        <dbReference type="SAM" id="Phobius"/>
    </source>
</evidence>
<evidence type="ECO:0000256" key="9">
    <source>
        <dbReference type="ARBA" id="ARBA00022777"/>
    </source>
</evidence>
<dbReference type="InterPro" id="IPR005467">
    <property type="entry name" value="His_kinase_dom"/>
</dbReference>
<dbReference type="PANTHER" id="PTHR43547">
    <property type="entry name" value="TWO-COMPONENT HISTIDINE KINASE"/>
    <property type="match status" value="1"/>
</dbReference>
<evidence type="ECO:0000259" key="17">
    <source>
        <dbReference type="PROSITE" id="PS50112"/>
    </source>
</evidence>
<evidence type="ECO:0000313" key="18">
    <source>
        <dbReference type="EMBL" id="GGE59097.1"/>
    </source>
</evidence>
<dbReference type="PANTHER" id="PTHR43547:SF10">
    <property type="entry name" value="SENSOR HISTIDINE KINASE DCUS"/>
    <property type="match status" value="1"/>
</dbReference>
<dbReference type="SUPFAM" id="SSF103190">
    <property type="entry name" value="Sensory domain-like"/>
    <property type="match status" value="1"/>
</dbReference>
<evidence type="ECO:0000256" key="4">
    <source>
        <dbReference type="ARBA" id="ARBA00022475"/>
    </source>
</evidence>
<dbReference type="Gene3D" id="3.30.565.10">
    <property type="entry name" value="Histidine kinase-like ATPase, C-terminal domain"/>
    <property type="match status" value="1"/>
</dbReference>
<dbReference type="InterPro" id="IPR016120">
    <property type="entry name" value="Sig_transdc_His_kin_SpoOB"/>
</dbReference>
<evidence type="ECO:0000256" key="11">
    <source>
        <dbReference type="ARBA" id="ARBA00022989"/>
    </source>
</evidence>
<dbReference type="Pfam" id="PF14689">
    <property type="entry name" value="SPOB_a"/>
    <property type="match status" value="1"/>
</dbReference>
<dbReference type="InterPro" id="IPR035965">
    <property type="entry name" value="PAS-like_dom_sf"/>
</dbReference>
<dbReference type="GO" id="GO:0000155">
    <property type="term" value="F:phosphorelay sensor kinase activity"/>
    <property type="evidence" value="ECO:0007669"/>
    <property type="project" value="InterPro"/>
</dbReference>
<dbReference type="InterPro" id="IPR033463">
    <property type="entry name" value="sCache_3"/>
</dbReference>
<keyword evidence="12" id="KW-0902">Two-component regulatory system</keyword>
<dbReference type="GO" id="GO:0006355">
    <property type="term" value="P:regulation of DNA-templated transcription"/>
    <property type="evidence" value="ECO:0007669"/>
    <property type="project" value="InterPro"/>
</dbReference>
<evidence type="ECO:0000256" key="14">
    <source>
        <dbReference type="SAM" id="MobiDB-lite"/>
    </source>
</evidence>
<dbReference type="Pfam" id="PF00989">
    <property type="entry name" value="PAS"/>
    <property type="match status" value="1"/>
</dbReference>
<feature type="compositionally biased region" description="Low complexity" evidence="14">
    <location>
        <begin position="536"/>
        <end position="556"/>
    </location>
</feature>
<dbReference type="SUPFAM" id="SSF55785">
    <property type="entry name" value="PYP-like sensor domain (PAS domain)"/>
    <property type="match status" value="1"/>
</dbReference>
<dbReference type="RefSeq" id="WP_188682142.1">
    <property type="nucleotide sequence ID" value="NZ_BMIS01000001.1"/>
</dbReference>
<evidence type="ECO:0000313" key="19">
    <source>
        <dbReference type="Proteomes" id="UP000633136"/>
    </source>
</evidence>
<keyword evidence="4" id="KW-1003">Cell membrane</keyword>
<dbReference type="InterPro" id="IPR000014">
    <property type="entry name" value="PAS"/>
</dbReference>
<keyword evidence="8" id="KW-0547">Nucleotide-binding</keyword>
<evidence type="ECO:0000256" key="2">
    <source>
        <dbReference type="ARBA" id="ARBA00004651"/>
    </source>
</evidence>
<sequence length="556" mass="58989">MRLSLTRYLFLLNTVLLAAAVAVVGVLWFIHHQRVVQEDGAERAMTMAQSVAAMPAVQEGLAAEDPAEPLAPMAEAMREASDFEYIVVADDQGIRHSHPVESAIGEPTQTDPSPVLAGELWTGEERGPAGLTLRARAPVSGEDGEIIGYVSVGILTSDIDGVIAEALPVILGTLATALLLGGVGAYVISRRIRSRTHGLEPQEITELLDSREALLYAISEGVVAVDHAGRIVLANAAARELLGLGEADIGRRPEQTELPAEAHRLLAGAGPASDELIAVGDRVLVCSRRPVRLRDAEGGAVITLRDQTVLTQLTGELDGARTVTRGLRAQRHEFANRIHTVAGMLELGAVERAREYLNELSAATIRANAEVSERIGDVTLGALILAKSVQASEQGTSFEVSPMSQLGEVEGRLRDDLLLIVGNLMDNALEATGDGHWVELMVRRHGVIMQDAGDDDGGELIEVRVTDSGPGVAPEEIEQIFAAGYSTKGLPGSDRRGLGLALVRQACRRWGGAVEVETEERTVFTAHIPVVDEPGSARFGGSAGAEGSAAPEEVRR</sequence>
<dbReference type="PRINTS" id="PR00344">
    <property type="entry name" value="BCTRLSENSOR"/>
</dbReference>
<dbReference type="InterPro" id="IPR013767">
    <property type="entry name" value="PAS_fold"/>
</dbReference>
<proteinExistence type="predicted"/>
<dbReference type="CDD" id="cd00130">
    <property type="entry name" value="PAS"/>
    <property type="match status" value="1"/>
</dbReference>
<comment type="caution">
    <text evidence="18">The sequence shown here is derived from an EMBL/GenBank/DDBJ whole genome shotgun (WGS) entry which is preliminary data.</text>
</comment>
<keyword evidence="9 18" id="KW-0418">Kinase</keyword>
<dbReference type="Proteomes" id="UP000633136">
    <property type="component" value="Unassembled WGS sequence"/>
</dbReference>
<keyword evidence="19" id="KW-1185">Reference proteome</keyword>
<dbReference type="SMART" id="SM00387">
    <property type="entry name" value="HATPase_c"/>
    <property type="match status" value="1"/>
</dbReference>
<keyword evidence="13 15" id="KW-0472">Membrane</keyword>
<dbReference type="SUPFAM" id="SSF55890">
    <property type="entry name" value="Sporulation response regulatory protein Spo0B"/>
    <property type="match status" value="1"/>
</dbReference>
<accession>A0A917ALJ3</accession>
<keyword evidence="11 15" id="KW-1133">Transmembrane helix</keyword>
<dbReference type="GO" id="GO:0005524">
    <property type="term" value="F:ATP binding"/>
    <property type="evidence" value="ECO:0007669"/>
    <property type="project" value="UniProtKB-KW"/>
</dbReference>
<comment type="subcellular location">
    <subcellularLocation>
        <location evidence="2">Cell membrane</location>
        <topology evidence="2">Multi-pass membrane protein</topology>
    </subcellularLocation>
</comment>
<evidence type="ECO:0000256" key="1">
    <source>
        <dbReference type="ARBA" id="ARBA00000085"/>
    </source>
</evidence>
<dbReference type="PROSITE" id="PS50109">
    <property type="entry name" value="HIS_KIN"/>
    <property type="match status" value="1"/>
</dbReference>
<feature type="domain" description="Histidine kinase" evidence="16">
    <location>
        <begin position="417"/>
        <end position="532"/>
    </location>
</feature>
<dbReference type="EC" id="2.7.13.3" evidence="3"/>
<dbReference type="PROSITE" id="PS50112">
    <property type="entry name" value="PAS"/>
    <property type="match status" value="1"/>
</dbReference>
<reference evidence="18" key="1">
    <citation type="journal article" date="2014" name="Int. J. Syst. Evol. Microbiol.">
        <title>Complete genome sequence of Corynebacterium casei LMG S-19264T (=DSM 44701T), isolated from a smear-ripened cheese.</title>
        <authorList>
            <consortium name="US DOE Joint Genome Institute (JGI-PGF)"/>
            <person name="Walter F."/>
            <person name="Albersmeier A."/>
            <person name="Kalinowski J."/>
            <person name="Ruckert C."/>
        </authorList>
    </citation>
    <scope>NUCLEOTIDE SEQUENCE</scope>
    <source>
        <strain evidence="18">CGMCC 1.15388</strain>
    </source>
</reference>
<dbReference type="InterPro" id="IPR004358">
    <property type="entry name" value="Sig_transdc_His_kin-like_C"/>
</dbReference>
<gene>
    <name evidence="18" type="ORF">GCM10011401_02290</name>
</gene>
<dbReference type="InterPro" id="IPR036890">
    <property type="entry name" value="HATPase_C_sf"/>
</dbReference>
<dbReference type="Gene3D" id="1.10.287.130">
    <property type="match status" value="1"/>
</dbReference>
<feature type="transmembrane region" description="Helical" evidence="15">
    <location>
        <begin position="166"/>
        <end position="188"/>
    </location>
</feature>
<protein>
    <recommendedName>
        <fullName evidence="3">histidine kinase</fullName>
        <ecNumber evidence="3">2.7.13.3</ecNumber>
    </recommendedName>
</protein>
<keyword evidence="10" id="KW-0067">ATP-binding</keyword>
<evidence type="ECO:0000256" key="12">
    <source>
        <dbReference type="ARBA" id="ARBA00023012"/>
    </source>
</evidence>
<comment type="catalytic activity">
    <reaction evidence="1">
        <text>ATP + protein L-histidine = ADP + protein N-phospho-L-histidine.</text>
        <dbReference type="EC" id="2.7.13.3"/>
    </reaction>
</comment>
<dbReference type="Pfam" id="PF02518">
    <property type="entry name" value="HATPase_c"/>
    <property type="match status" value="1"/>
</dbReference>
<evidence type="ECO:0000256" key="10">
    <source>
        <dbReference type="ARBA" id="ARBA00022840"/>
    </source>
</evidence>
<dbReference type="Gene3D" id="3.30.450.20">
    <property type="entry name" value="PAS domain"/>
    <property type="match status" value="2"/>
</dbReference>
<dbReference type="InterPro" id="IPR039506">
    <property type="entry name" value="SPOB_a"/>
</dbReference>
<evidence type="ECO:0000256" key="7">
    <source>
        <dbReference type="ARBA" id="ARBA00022692"/>
    </source>
</evidence>
<dbReference type="GO" id="GO:0005886">
    <property type="term" value="C:plasma membrane"/>
    <property type="evidence" value="ECO:0007669"/>
    <property type="project" value="UniProtKB-SubCell"/>
</dbReference>
<reference evidence="18" key="2">
    <citation type="submission" date="2020-09" db="EMBL/GenBank/DDBJ databases">
        <authorList>
            <person name="Sun Q."/>
            <person name="Zhou Y."/>
        </authorList>
    </citation>
    <scope>NUCLEOTIDE SEQUENCE</scope>
    <source>
        <strain evidence="18">CGMCC 1.15388</strain>
    </source>
</reference>
<dbReference type="AlphaFoldDB" id="A0A917ALJ3"/>
<keyword evidence="7 15" id="KW-0812">Transmembrane</keyword>
<name>A0A917ALJ3_9MICC</name>
<evidence type="ECO:0000256" key="3">
    <source>
        <dbReference type="ARBA" id="ARBA00012438"/>
    </source>
</evidence>
<evidence type="ECO:0000256" key="5">
    <source>
        <dbReference type="ARBA" id="ARBA00022553"/>
    </source>
</evidence>
<dbReference type="InterPro" id="IPR029151">
    <property type="entry name" value="Sensor-like_sf"/>
</dbReference>
<feature type="domain" description="PAS" evidence="17">
    <location>
        <begin position="200"/>
        <end position="249"/>
    </location>
</feature>
<feature type="transmembrane region" description="Helical" evidence="15">
    <location>
        <begin position="9"/>
        <end position="30"/>
    </location>
</feature>
<evidence type="ECO:0000259" key="16">
    <source>
        <dbReference type="PROSITE" id="PS50109"/>
    </source>
</evidence>
<keyword evidence="6" id="KW-0808">Transferase</keyword>
<organism evidence="18 19">
    <name type="scientific">Nesterenkonia cremea</name>
    <dbReference type="NCBI Taxonomy" id="1882340"/>
    <lineage>
        <taxon>Bacteria</taxon>
        <taxon>Bacillati</taxon>
        <taxon>Actinomycetota</taxon>
        <taxon>Actinomycetes</taxon>
        <taxon>Micrococcales</taxon>
        <taxon>Micrococcaceae</taxon>
        <taxon>Nesterenkonia</taxon>
    </lineage>
</organism>
<evidence type="ECO:0000256" key="8">
    <source>
        <dbReference type="ARBA" id="ARBA00022741"/>
    </source>
</evidence>
<dbReference type="InterPro" id="IPR003594">
    <property type="entry name" value="HATPase_dom"/>
</dbReference>
<dbReference type="Pfam" id="PF17203">
    <property type="entry name" value="sCache_3_2"/>
    <property type="match status" value="1"/>
</dbReference>
<keyword evidence="5" id="KW-0597">Phosphoprotein</keyword>
<dbReference type="SUPFAM" id="SSF55874">
    <property type="entry name" value="ATPase domain of HSP90 chaperone/DNA topoisomerase II/histidine kinase"/>
    <property type="match status" value="1"/>
</dbReference>
<evidence type="ECO:0000256" key="6">
    <source>
        <dbReference type="ARBA" id="ARBA00022679"/>
    </source>
</evidence>
<dbReference type="EMBL" id="BMIS01000001">
    <property type="protein sequence ID" value="GGE59097.1"/>
    <property type="molecule type" value="Genomic_DNA"/>
</dbReference>
<evidence type="ECO:0000256" key="13">
    <source>
        <dbReference type="ARBA" id="ARBA00023136"/>
    </source>
</evidence>
<feature type="region of interest" description="Disordered" evidence="14">
    <location>
        <begin position="535"/>
        <end position="556"/>
    </location>
</feature>